<accession>A0AAD7BJG4</accession>
<sequence>MILDTLQEREKELLDVPTDAPPSYEASSGSSSSRAPPATHDTKRPITVSAASSSVIKPPPVSSPSSWFGFTSPTTRQVRTTVLGLVRDLVKLPPSDHGVVAISILKSCAEACATNGLNISTILQEQSVEGHTPLYWAIVKRPAESAEGHENSTDLLTTLLSLSTPLTPAYDLPIDQVLFQRLRSSPEFAPMSPTDEMLLDATIPPDEINVENMGGEAAQEGAFVVDFSIVRFQKRMLVSKAVILEFIARGRMWQLGFHVSTPGNHRRLPPGTWYAELALLENSPPTWLDSRLLIPAPAETAMGPPSAGIFGTGKSRPRPTLSVRIKANEQLRVTGPGARHRSRVVVLLDGPEADNGFGCLQYSECPYIGADETLRGRLEARLAKPEAECIIC</sequence>
<evidence type="ECO:0000313" key="3">
    <source>
        <dbReference type="Proteomes" id="UP001221142"/>
    </source>
</evidence>
<proteinExistence type="predicted"/>
<feature type="compositionally biased region" description="Basic and acidic residues" evidence="1">
    <location>
        <begin position="1"/>
        <end position="14"/>
    </location>
</feature>
<dbReference type="AlphaFoldDB" id="A0AAD7BJG4"/>
<reference evidence="2" key="1">
    <citation type="submission" date="2023-03" db="EMBL/GenBank/DDBJ databases">
        <title>Massive genome expansion in bonnet fungi (Mycena s.s.) driven by repeated elements and novel gene families across ecological guilds.</title>
        <authorList>
            <consortium name="Lawrence Berkeley National Laboratory"/>
            <person name="Harder C.B."/>
            <person name="Miyauchi S."/>
            <person name="Viragh M."/>
            <person name="Kuo A."/>
            <person name="Thoen E."/>
            <person name="Andreopoulos B."/>
            <person name="Lu D."/>
            <person name="Skrede I."/>
            <person name="Drula E."/>
            <person name="Henrissat B."/>
            <person name="Morin E."/>
            <person name="Kohler A."/>
            <person name="Barry K."/>
            <person name="LaButti K."/>
            <person name="Morin E."/>
            <person name="Salamov A."/>
            <person name="Lipzen A."/>
            <person name="Mereny Z."/>
            <person name="Hegedus B."/>
            <person name="Baldrian P."/>
            <person name="Stursova M."/>
            <person name="Weitz H."/>
            <person name="Taylor A."/>
            <person name="Grigoriev I.V."/>
            <person name="Nagy L.G."/>
            <person name="Martin F."/>
            <person name="Kauserud H."/>
        </authorList>
    </citation>
    <scope>NUCLEOTIDE SEQUENCE</scope>
    <source>
        <strain evidence="2">9284</strain>
    </source>
</reference>
<protein>
    <submittedName>
        <fullName evidence="2">Uncharacterized protein</fullName>
    </submittedName>
</protein>
<evidence type="ECO:0000313" key="2">
    <source>
        <dbReference type="EMBL" id="KAJ7623166.1"/>
    </source>
</evidence>
<dbReference type="Proteomes" id="UP001221142">
    <property type="component" value="Unassembled WGS sequence"/>
</dbReference>
<gene>
    <name evidence="2" type="ORF">FB45DRAFT_924776</name>
</gene>
<evidence type="ECO:0000256" key="1">
    <source>
        <dbReference type="SAM" id="MobiDB-lite"/>
    </source>
</evidence>
<dbReference type="EMBL" id="JARKIF010000014">
    <property type="protein sequence ID" value="KAJ7623166.1"/>
    <property type="molecule type" value="Genomic_DNA"/>
</dbReference>
<comment type="caution">
    <text evidence="2">The sequence shown here is derived from an EMBL/GenBank/DDBJ whole genome shotgun (WGS) entry which is preliminary data.</text>
</comment>
<name>A0AAD7BJG4_9AGAR</name>
<keyword evidence="3" id="KW-1185">Reference proteome</keyword>
<organism evidence="2 3">
    <name type="scientific">Roridomyces roridus</name>
    <dbReference type="NCBI Taxonomy" id="1738132"/>
    <lineage>
        <taxon>Eukaryota</taxon>
        <taxon>Fungi</taxon>
        <taxon>Dikarya</taxon>
        <taxon>Basidiomycota</taxon>
        <taxon>Agaricomycotina</taxon>
        <taxon>Agaricomycetes</taxon>
        <taxon>Agaricomycetidae</taxon>
        <taxon>Agaricales</taxon>
        <taxon>Marasmiineae</taxon>
        <taxon>Mycenaceae</taxon>
        <taxon>Roridomyces</taxon>
    </lineage>
</organism>
<feature type="compositionally biased region" description="Low complexity" evidence="1">
    <location>
        <begin position="21"/>
        <end position="38"/>
    </location>
</feature>
<feature type="region of interest" description="Disordered" evidence="1">
    <location>
        <begin position="1"/>
        <end position="70"/>
    </location>
</feature>